<keyword evidence="2 15" id="KW-0547">Nucleotide-binding</keyword>
<comment type="catalytic activity">
    <reaction evidence="14">
        <text>ATP + H2O = ADP + phosphate + H(+)</text>
        <dbReference type="Rhea" id="RHEA:13065"/>
        <dbReference type="ChEBI" id="CHEBI:15377"/>
        <dbReference type="ChEBI" id="CHEBI:15378"/>
        <dbReference type="ChEBI" id="CHEBI:30616"/>
        <dbReference type="ChEBI" id="CHEBI:43474"/>
        <dbReference type="ChEBI" id="CHEBI:456216"/>
        <dbReference type="EC" id="5.6.2.4"/>
    </reaction>
</comment>
<dbReference type="GO" id="GO:0005829">
    <property type="term" value="C:cytosol"/>
    <property type="evidence" value="ECO:0007669"/>
    <property type="project" value="TreeGrafter"/>
</dbReference>
<keyword evidence="6" id="KW-0269">Exonuclease</keyword>
<evidence type="ECO:0000256" key="5">
    <source>
        <dbReference type="ARBA" id="ARBA00022806"/>
    </source>
</evidence>
<evidence type="ECO:0000313" key="19">
    <source>
        <dbReference type="Proteomes" id="UP000199648"/>
    </source>
</evidence>
<keyword evidence="4 15" id="KW-0378">Hydrolase</keyword>
<dbReference type="Proteomes" id="UP000199648">
    <property type="component" value="Unassembled WGS sequence"/>
</dbReference>
<keyword evidence="8" id="KW-0238">DNA-binding</keyword>
<evidence type="ECO:0000256" key="4">
    <source>
        <dbReference type="ARBA" id="ARBA00022801"/>
    </source>
</evidence>
<evidence type="ECO:0000256" key="7">
    <source>
        <dbReference type="ARBA" id="ARBA00022840"/>
    </source>
</evidence>
<evidence type="ECO:0000256" key="13">
    <source>
        <dbReference type="ARBA" id="ARBA00034923"/>
    </source>
</evidence>
<dbReference type="InterPro" id="IPR014017">
    <property type="entry name" value="DNA_helicase_UvrD-like_C"/>
</dbReference>
<dbReference type="PANTHER" id="PTHR11070:SF2">
    <property type="entry name" value="ATP-DEPENDENT DNA HELICASE SRS2"/>
    <property type="match status" value="1"/>
</dbReference>
<organism evidence="18 19">
    <name type="scientific">Thiohalomonas denitrificans</name>
    <dbReference type="NCBI Taxonomy" id="415747"/>
    <lineage>
        <taxon>Bacteria</taxon>
        <taxon>Pseudomonadati</taxon>
        <taxon>Pseudomonadota</taxon>
        <taxon>Gammaproteobacteria</taxon>
        <taxon>Thiohalomonadales</taxon>
        <taxon>Thiohalomonadaceae</taxon>
        <taxon>Thiohalomonas</taxon>
    </lineage>
</organism>
<evidence type="ECO:0000256" key="10">
    <source>
        <dbReference type="ARBA" id="ARBA00023235"/>
    </source>
</evidence>
<protein>
    <recommendedName>
        <fullName evidence="12">DNA 3'-5' helicase</fullName>
        <ecNumber evidence="12">5.6.2.4</ecNumber>
    </recommendedName>
    <alternativeName>
        <fullName evidence="13">DNA 3'-5' helicase II</fullName>
    </alternativeName>
</protein>
<dbReference type="Pfam" id="PF12705">
    <property type="entry name" value="PDDEXK_1"/>
    <property type="match status" value="1"/>
</dbReference>
<evidence type="ECO:0000256" key="6">
    <source>
        <dbReference type="ARBA" id="ARBA00022839"/>
    </source>
</evidence>
<dbReference type="Gene3D" id="3.90.320.10">
    <property type="match status" value="1"/>
</dbReference>
<dbReference type="GO" id="GO:0000725">
    <property type="term" value="P:recombinational repair"/>
    <property type="evidence" value="ECO:0007669"/>
    <property type="project" value="TreeGrafter"/>
</dbReference>
<dbReference type="PANTHER" id="PTHR11070">
    <property type="entry name" value="UVRD / RECB / PCRA DNA HELICASE FAMILY MEMBER"/>
    <property type="match status" value="1"/>
</dbReference>
<dbReference type="RefSeq" id="WP_092991762.1">
    <property type="nucleotide sequence ID" value="NZ_FMWD01000001.1"/>
</dbReference>
<dbReference type="Gene3D" id="3.40.50.300">
    <property type="entry name" value="P-loop containing nucleotide triphosphate hydrolases"/>
    <property type="match status" value="4"/>
</dbReference>
<dbReference type="AlphaFoldDB" id="A0A1G5PJU5"/>
<evidence type="ECO:0000313" key="18">
    <source>
        <dbReference type="EMBL" id="SCZ49698.1"/>
    </source>
</evidence>
<evidence type="ECO:0000256" key="15">
    <source>
        <dbReference type="PROSITE-ProRule" id="PRU00560"/>
    </source>
</evidence>
<dbReference type="GO" id="GO:0033202">
    <property type="term" value="C:DNA helicase complex"/>
    <property type="evidence" value="ECO:0007669"/>
    <property type="project" value="TreeGrafter"/>
</dbReference>
<dbReference type="InterPro" id="IPR027417">
    <property type="entry name" value="P-loop_NTPase"/>
</dbReference>
<dbReference type="InterPro" id="IPR011335">
    <property type="entry name" value="Restrct_endonuc-II-like"/>
</dbReference>
<dbReference type="Gene3D" id="1.10.486.10">
    <property type="entry name" value="PCRA, domain 4"/>
    <property type="match status" value="1"/>
</dbReference>
<dbReference type="GO" id="GO:0005524">
    <property type="term" value="F:ATP binding"/>
    <property type="evidence" value="ECO:0007669"/>
    <property type="project" value="UniProtKB-UniRule"/>
</dbReference>
<dbReference type="SUPFAM" id="SSF52980">
    <property type="entry name" value="Restriction endonuclease-like"/>
    <property type="match status" value="1"/>
</dbReference>
<dbReference type="EMBL" id="FMWD01000001">
    <property type="protein sequence ID" value="SCZ49698.1"/>
    <property type="molecule type" value="Genomic_DNA"/>
</dbReference>
<evidence type="ECO:0000256" key="9">
    <source>
        <dbReference type="ARBA" id="ARBA00023204"/>
    </source>
</evidence>
<dbReference type="GO" id="GO:0003677">
    <property type="term" value="F:DNA binding"/>
    <property type="evidence" value="ECO:0007669"/>
    <property type="project" value="UniProtKB-KW"/>
</dbReference>
<accession>A0A1G5PJU5</accession>
<evidence type="ECO:0000256" key="11">
    <source>
        <dbReference type="ARBA" id="ARBA00034617"/>
    </source>
</evidence>
<evidence type="ECO:0000256" key="1">
    <source>
        <dbReference type="ARBA" id="ARBA00022722"/>
    </source>
</evidence>
<dbReference type="PROSITE" id="PS51198">
    <property type="entry name" value="UVRD_HELICASE_ATP_BIND"/>
    <property type="match status" value="1"/>
</dbReference>
<dbReference type="InterPro" id="IPR011604">
    <property type="entry name" value="PDDEXK-like_dom_sf"/>
</dbReference>
<keyword evidence="19" id="KW-1185">Reference proteome</keyword>
<evidence type="ECO:0000259" key="17">
    <source>
        <dbReference type="PROSITE" id="PS51217"/>
    </source>
</evidence>
<evidence type="ECO:0000256" key="12">
    <source>
        <dbReference type="ARBA" id="ARBA00034808"/>
    </source>
</evidence>
<keyword evidence="1" id="KW-0540">Nuclease</keyword>
<keyword evidence="10" id="KW-0413">Isomerase</keyword>
<dbReference type="GO" id="GO:0004527">
    <property type="term" value="F:exonuclease activity"/>
    <property type="evidence" value="ECO:0007669"/>
    <property type="project" value="UniProtKB-KW"/>
</dbReference>
<dbReference type="STRING" id="415747.SAMN03097708_00241"/>
<feature type="domain" description="UvrD-like helicase C-terminal" evidence="17">
    <location>
        <begin position="512"/>
        <end position="793"/>
    </location>
</feature>
<dbReference type="GO" id="GO:0043138">
    <property type="term" value="F:3'-5' DNA helicase activity"/>
    <property type="evidence" value="ECO:0007669"/>
    <property type="project" value="UniProtKB-EC"/>
</dbReference>
<evidence type="ECO:0000256" key="3">
    <source>
        <dbReference type="ARBA" id="ARBA00022763"/>
    </source>
</evidence>
<dbReference type="InterPro" id="IPR000212">
    <property type="entry name" value="DNA_helicase_UvrD/REP"/>
</dbReference>
<keyword evidence="7 15" id="KW-0067">ATP-binding</keyword>
<dbReference type="SUPFAM" id="SSF52540">
    <property type="entry name" value="P-loop containing nucleoside triphosphate hydrolases"/>
    <property type="match status" value="1"/>
</dbReference>
<reference evidence="18 19" key="1">
    <citation type="submission" date="2016-10" db="EMBL/GenBank/DDBJ databases">
        <authorList>
            <person name="de Groot N.N."/>
        </authorList>
    </citation>
    <scope>NUCLEOTIDE SEQUENCE [LARGE SCALE GENOMIC DNA]</scope>
    <source>
        <strain evidence="18 19">HLD2</strain>
    </source>
</reference>
<evidence type="ECO:0000259" key="16">
    <source>
        <dbReference type="PROSITE" id="PS51198"/>
    </source>
</evidence>
<feature type="domain" description="UvrD-like helicase ATP-binding" evidence="16">
    <location>
        <begin position="1"/>
        <end position="474"/>
    </location>
</feature>
<dbReference type="EC" id="5.6.2.4" evidence="12"/>
<proteinExistence type="predicted"/>
<dbReference type="Pfam" id="PF13361">
    <property type="entry name" value="UvrD_C"/>
    <property type="match status" value="2"/>
</dbReference>
<sequence length="1130" mass="125590">MTNPLSAGSPGINATVMASAGTGKTWLLVTRLVRLLLDGVRPDAILAITFTRKAAAEMQTRLNERLFELACAEDPRQGKLLQMMGAPSDTETRGRARGLYERILRARQPVRTTTFHAFCQEVLRRFPLEADVPPGFELIERTGELERAAWEHLMAEATAEPDGAVGQDLERLLNYCGSLDGLGSALTDFLGHRSDWWAYTENQNEPVAWAVSEAARHLESDPDDLDPRIGFLEAHAGELREFAELLLRHPIRDNPNLAEGLGMALHDEAPLEARFEAAATAFLRKDGEQRSRKASQSQAKKMTETGQERFLALHASLCEKVLRVRDALSRRDTAAATGAWYRLGERLVGHFQRFKEEQRLLDFADLEWRAYRLLSDADNAHWVQFKLDQRIDHLLVDEFQDTNPTQWRLLLPLLEEMAAGESERRRSVFLVGDVKQSIYRFRRADPRLLPAAHEWLSSAMAAHGHTLHVSRRSATAIIECVNRVFGSEGPLADGLAEFTEHDTFHHDLWGRVEMLPLVEEIEGGEPPEESDRMRDPLTEPRCIANDGRYRREGQQIAARIAALITDGTPVGNSTEARPMHYGDVLILVRSRTHAGAYEAALREAGIPYVGADRGTLLDALEVRDLVALLEVLITPYNHLSIATVLRSPLFGCSNTDLVTLALGKGSWLERLAMSADELPPSAPLARAHRLLTAWRCLAGRLPIHDLLDHIYSEGDVLSRYEAAFPAHLQPRIRANLGRFLELALEIDAGRYPSLTSFVARLSQLREFTGEAPDEAPACGGERVRVMTIHAAKGLEAPLVFLADTAAVRQNDSPFRALVDWPAGAPRPERLLLVGRKAQQDTITRNQLDVDKAAEQREQANLLYVALTRARQMLFISGCRPRRGEELGWYGLLETALGTEEATIAPPVLESGERPDPPPVQIRTRENSPLSVPAALGRAIDPPPLPLEVSPSSRVRAAAHGGPAGIMEEDALLRGVVIHRLLELLVGEGNPRCDEAVGQEFGLDAQEPEFRSWWEEAQSLLKRADLAPLFHPGPECQAFCEVPIAYRLDDGCVVHGIIDRLIVSTEQLWIVDYKTHHRACEDNLAELAEPYDEQLRLYAEGVARLWPGRPVRASLLFTAAGTLYDMAVGTA</sequence>
<dbReference type="Pfam" id="PF00580">
    <property type="entry name" value="UvrD-helicase"/>
    <property type="match status" value="1"/>
</dbReference>
<evidence type="ECO:0000256" key="14">
    <source>
        <dbReference type="ARBA" id="ARBA00048988"/>
    </source>
</evidence>
<keyword evidence="9" id="KW-0234">DNA repair</keyword>
<evidence type="ECO:0000256" key="2">
    <source>
        <dbReference type="ARBA" id="ARBA00022741"/>
    </source>
</evidence>
<keyword evidence="3" id="KW-0227">DNA damage</keyword>
<dbReference type="OrthoDB" id="9810135at2"/>
<evidence type="ECO:0000256" key="8">
    <source>
        <dbReference type="ARBA" id="ARBA00023125"/>
    </source>
</evidence>
<keyword evidence="5 15" id="KW-0347">Helicase</keyword>
<gene>
    <name evidence="18" type="ORF">SAMN03097708_00241</name>
</gene>
<dbReference type="InterPro" id="IPR038726">
    <property type="entry name" value="PDDEXK_AddAB-type"/>
</dbReference>
<dbReference type="PROSITE" id="PS51217">
    <property type="entry name" value="UVRD_HELICASE_CTER"/>
    <property type="match status" value="1"/>
</dbReference>
<name>A0A1G5PJU5_9GAMM</name>
<dbReference type="InterPro" id="IPR014016">
    <property type="entry name" value="UvrD-like_ATP-bd"/>
</dbReference>
<feature type="binding site" evidence="15">
    <location>
        <begin position="18"/>
        <end position="25"/>
    </location>
    <ligand>
        <name>ATP</name>
        <dbReference type="ChEBI" id="CHEBI:30616"/>
    </ligand>
</feature>
<comment type="catalytic activity">
    <reaction evidence="11">
        <text>Couples ATP hydrolysis with the unwinding of duplex DNA by translocating in the 3'-5' direction.</text>
        <dbReference type="EC" id="5.6.2.4"/>
    </reaction>
</comment>